<dbReference type="InterPro" id="IPR012469">
    <property type="entry name" value="DUF1688"/>
</dbReference>
<proteinExistence type="predicted"/>
<dbReference type="PANTHER" id="PTHR31687:SF3">
    <property type="entry name" value="PROTEIN URG3"/>
    <property type="match status" value="1"/>
</dbReference>
<accession>A0AAF0Y726</accession>
<evidence type="ECO:0000313" key="2">
    <source>
        <dbReference type="Proteomes" id="UP000827549"/>
    </source>
</evidence>
<organism evidence="1 2">
    <name type="scientific">Vanrija pseudolonga</name>
    <dbReference type="NCBI Taxonomy" id="143232"/>
    <lineage>
        <taxon>Eukaryota</taxon>
        <taxon>Fungi</taxon>
        <taxon>Dikarya</taxon>
        <taxon>Basidiomycota</taxon>
        <taxon>Agaricomycotina</taxon>
        <taxon>Tremellomycetes</taxon>
        <taxon>Trichosporonales</taxon>
        <taxon>Trichosporonaceae</taxon>
        <taxon>Vanrija</taxon>
    </lineage>
</organism>
<dbReference type="AlphaFoldDB" id="A0AAF0Y726"/>
<dbReference type="GeneID" id="87808027"/>
<dbReference type="RefSeq" id="XP_062627297.1">
    <property type="nucleotide sequence ID" value="XM_062771313.1"/>
</dbReference>
<reference evidence="1" key="1">
    <citation type="submission" date="2023-10" db="EMBL/GenBank/DDBJ databases">
        <authorList>
            <person name="Noh H."/>
        </authorList>
    </citation>
    <scope>NUCLEOTIDE SEQUENCE</scope>
    <source>
        <strain evidence="1">DUCC4014</strain>
    </source>
</reference>
<evidence type="ECO:0000313" key="1">
    <source>
        <dbReference type="EMBL" id="WOO81265.1"/>
    </source>
</evidence>
<dbReference type="Pfam" id="PF07958">
    <property type="entry name" value="DUF1688"/>
    <property type="match status" value="1"/>
</dbReference>
<dbReference type="Proteomes" id="UP000827549">
    <property type="component" value="Chromosome 3"/>
</dbReference>
<gene>
    <name evidence="1" type="primary">URC4</name>
    <name evidence="1" type="ORF">LOC62_03G004794</name>
</gene>
<protein>
    <submittedName>
        <fullName evidence="1">Uracil catabolism protein 4</fullName>
    </submittedName>
</protein>
<keyword evidence="2" id="KW-1185">Reference proteome</keyword>
<sequence length="461" mass="50378">MALTTNSTPAATSTTTTTPPVVAYLRSLVAVRERSKQVFDLVVRDKGDYWIWHQDKLQTVVDFCAGLLERDFGTNYDKIPPHCRKNHFVTQTPKPIDRIAQLLENPQFPSKDKPVERAAALIDLYIVSVLLDAGAGNTWTYTERDANGKVTWEGGRSEALAVASYHMFVNGVFSAVPGDPLRVDAKALQALTPAILGEQFQVTAANPMSGLDGRANLLIQLGGALEARPDIVRSGRPGDILYYLQPTLKTGGPKPVLSLVTFWDTLFSLLAPIWPSRTTLPEYPDEVLGDVWYCPSLARSHDAIGDQRFEGDALVPFHKLTQWLCYSLLEPIESVAGWRVDPGPGQTGLPEYRNGGLLVDHELLTIRPDSLPNGAYPNGRDGLPVLAPGHPAVVEWRAVTVIALDKIHQGICDKLGLTSDQLNLAQVLEASTWKGGREIAKLKRPESGGPPIEIISDGTVF</sequence>
<name>A0AAF0Y726_9TREE</name>
<dbReference type="PANTHER" id="PTHR31687">
    <property type="match status" value="1"/>
</dbReference>
<dbReference type="EMBL" id="CP086716">
    <property type="protein sequence ID" value="WOO81265.1"/>
    <property type="molecule type" value="Genomic_DNA"/>
</dbReference>